<dbReference type="Gene3D" id="3.40.50.1360">
    <property type="match status" value="1"/>
</dbReference>
<name>A0ABD7C5R6_STEMA</name>
<accession>A0ABD7C5R6</accession>
<dbReference type="SMART" id="SM01134">
    <property type="entry name" value="DeoRC"/>
    <property type="match status" value="1"/>
</dbReference>
<dbReference type="PROSITE" id="PS51000">
    <property type="entry name" value="HTH_DEOR_2"/>
    <property type="match status" value="1"/>
</dbReference>
<dbReference type="Proteomes" id="UP000596095">
    <property type="component" value="Chromosome"/>
</dbReference>
<dbReference type="PRINTS" id="PR00037">
    <property type="entry name" value="HTHLACR"/>
</dbReference>
<dbReference type="AlphaFoldDB" id="A0ABD7C5R6"/>
<evidence type="ECO:0000256" key="1">
    <source>
        <dbReference type="ARBA" id="ARBA00022491"/>
    </source>
</evidence>
<evidence type="ECO:0000313" key="6">
    <source>
        <dbReference type="Proteomes" id="UP000596095"/>
    </source>
</evidence>
<dbReference type="SMART" id="SM00420">
    <property type="entry name" value="HTH_DEOR"/>
    <property type="match status" value="1"/>
</dbReference>
<dbReference type="SUPFAM" id="SSF46785">
    <property type="entry name" value="Winged helix' DNA-binding domain"/>
    <property type="match status" value="1"/>
</dbReference>
<feature type="domain" description="HTH deoR-type" evidence="4">
    <location>
        <begin position="9"/>
        <end position="64"/>
    </location>
</feature>
<dbReference type="EMBL" id="CP067993">
    <property type="protein sequence ID" value="QQQ43308.1"/>
    <property type="molecule type" value="Genomic_DNA"/>
</dbReference>
<dbReference type="InterPro" id="IPR014036">
    <property type="entry name" value="DeoR-like_C"/>
</dbReference>
<evidence type="ECO:0000259" key="4">
    <source>
        <dbReference type="PROSITE" id="PS51000"/>
    </source>
</evidence>
<protein>
    <submittedName>
        <fullName evidence="5">DeoR/GlpR transcriptional regulator</fullName>
    </submittedName>
</protein>
<dbReference type="RefSeq" id="WP_201118294.1">
    <property type="nucleotide sequence ID" value="NZ_CP067993.1"/>
</dbReference>
<dbReference type="InterPro" id="IPR036388">
    <property type="entry name" value="WH-like_DNA-bd_sf"/>
</dbReference>
<dbReference type="SUPFAM" id="SSF100950">
    <property type="entry name" value="NagB/RpiA/CoA transferase-like"/>
    <property type="match status" value="1"/>
</dbReference>
<proteinExistence type="predicted"/>
<organism evidence="5 6">
    <name type="scientific">Stenotrophomonas maltophilia</name>
    <name type="common">Pseudomonas maltophilia</name>
    <name type="synonym">Xanthomonas maltophilia</name>
    <dbReference type="NCBI Taxonomy" id="40324"/>
    <lineage>
        <taxon>Bacteria</taxon>
        <taxon>Pseudomonadati</taxon>
        <taxon>Pseudomonadota</taxon>
        <taxon>Gammaproteobacteria</taxon>
        <taxon>Lysobacterales</taxon>
        <taxon>Lysobacteraceae</taxon>
        <taxon>Stenotrophomonas</taxon>
        <taxon>Stenotrophomonas maltophilia group</taxon>
    </lineage>
</organism>
<dbReference type="Pfam" id="PF08220">
    <property type="entry name" value="HTH_DeoR"/>
    <property type="match status" value="1"/>
</dbReference>
<evidence type="ECO:0000256" key="2">
    <source>
        <dbReference type="ARBA" id="ARBA00023015"/>
    </source>
</evidence>
<keyword evidence="2" id="KW-0805">Transcription regulation</keyword>
<keyword evidence="1" id="KW-0678">Repressor</keyword>
<dbReference type="InterPro" id="IPR001034">
    <property type="entry name" value="DeoR_HTH"/>
</dbReference>
<dbReference type="InterPro" id="IPR037171">
    <property type="entry name" value="NagB/RpiA_transferase-like"/>
</dbReference>
<sequence>MSSDPSPLPAQRTLQILEELRQQGRVVAAELARRYAVSEDSIRRDLRELAAQGLCQRVYGGAVLPPPKERPLRERLTRDRGDKAELAARVCALLQPGQVVLLDAGSTNLAIAQQLPTALGLTVITNVPQIATAASVLEGTSVQLIGGRLASGGGAVGAEALAQVQRLRADVYLPGPCAVDGDTGVWAMDSEEATLKRAMVACSSRVIVAATTEKLGARGNWQIASLDEIDDLVLTTTSAPPALAARFRAAGIAVHPTPP</sequence>
<dbReference type="InterPro" id="IPR036390">
    <property type="entry name" value="WH_DNA-bd_sf"/>
</dbReference>
<keyword evidence="3" id="KW-0804">Transcription</keyword>
<dbReference type="Pfam" id="PF00455">
    <property type="entry name" value="DeoRC"/>
    <property type="match status" value="1"/>
</dbReference>
<gene>
    <name evidence="5" type="ORF">JJL50_04490</name>
</gene>
<dbReference type="PANTHER" id="PTHR30363">
    <property type="entry name" value="HTH-TYPE TRANSCRIPTIONAL REGULATOR SRLR-RELATED"/>
    <property type="match status" value="1"/>
</dbReference>
<dbReference type="PANTHER" id="PTHR30363:SF4">
    <property type="entry name" value="GLYCEROL-3-PHOSPHATE REGULON REPRESSOR"/>
    <property type="match status" value="1"/>
</dbReference>
<reference evidence="5 6" key="1">
    <citation type="submission" date="2021-01" db="EMBL/GenBank/DDBJ databases">
        <title>Genome Characterization of a novel Stenotrophomonas isolate with high keratinase activity.</title>
        <authorList>
            <person name="Cao Z.-J."/>
        </authorList>
    </citation>
    <scope>NUCLEOTIDE SEQUENCE [LARGE SCALE GENOMIC DNA]</scope>
    <source>
        <strain evidence="5 6">DHHJ</strain>
    </source>
</reference>
<evidence type="ECO:0000256" key="3">
    <source>
        <dbReference type="ARBA" id="ARBA00023163"/>
    </source>
</evidence>
<evidence type="ECO:0000313" key="5">
    <source>
        <dbReference type="EMBL" id="QQQ43308.1"/>
    </source>
</evidence>
<dbReference type="Gene3D" id="1.10.10.10">
    <property type="entry name" value="Winged helix-like DNA-binding domain superfamily/Winged helix DNA-binding domain"/>
    <property type="match status" value="1"/>
</dbReference>
<dbReference type="InterPro" id="IPR050313">
    <property type="entry name" value="Carb_Metab_HTH_regulators"/>
</dbReference>